<reference evidence="3 4" key="1">
    <citation type="journal article" date="2015" name="Genome Announc.">
        <title>Expanding the biotechnology potential of lactobacilli through comparative genomics of 213 strains and associated genera.</title>
        <authorList>
            <person name="Sun Z."/>
            <person name="Harris H.M."/>
            <person name="McCann A."/>
            <person name="Guo C."/>
            <person name="Argimon S."/>
            <person name="Zhang W."/>
            <person name="Yang X."/>
            <person name="Jeffery I.B."/>
            <person name="Cooney J.C."/>
            <person name="Kagawa T.F."/>
            <person name="Liu W."/>
            <person name="Song Y."/>
            <person name="Salvetti E."/>
            <person name="Wrobel A."/>
            <person name="Rasinkangas P."/>
            <person name="Parkhill J."/>
            <person name="Rea M.C."/>
            <person name="O'Sullivan O."/>
            <person name="Ritari J."/>
            <person name="Douillard F.P."/>
            <person name="Paul Ross R."/>
            <person name="Yang R."/>
            <person name="Briner A.E."/>
            <person name="Felis G.E."/>
            <person name="de Vos W.M."/>
            <person name="Barrangou R."/>
            <person name="Klaenhammer T.R."/>
            <person name="Caufield P.W."/>
            <person name="Cui Y."/>
            <person name="Zhang H."/>
            <person name="O'Toole P.W."/>
        </authorList>
    </citation>
    <scope>NUCLEOTIDE SEQUENCE [LARGE SCALE GENOMIC DNA]</scope>
    <source>
        <strain evidence="3 4">ATCC 53295</strain>
    </source>
</reference>
<evidence type="ECO:0000256" key="1">
    <source>
        <dbReference type="PROSITE-ProRule" id="PRU00703"/>
    </source>
</evidence>
<accession>A0A0R1GZV7</accession>
<evidence type="ECO:0000313" key="3">
    <source>
        <dbReference type="EMBL" id="KRK39695.1"/>
    </source>
</evidence>
<dbReference type="PATRIC" id="fig|1267003.4.peg.44"/>
<dbReference type="AlphaFoldDB" id="A0A0R1GZV7"/>
<dbReference type="STRING" id="357278.IV61_GL001244"/>
<dbReference type="InterPro" id="IPR000644">
    <property type="entry name" value="CBS_dom"/>
</dbReference>
<dbReference type="Gene3D" id="3.10.580.10">
    <property type="entry name" value="CBS-domain"/>
    <property type="match status" value="1"/>
</dbReference>
<dbReference type="NCBIfam" id="NF041630">
    <property type="entry name" value="CBS_CbpB"/>
    <property type="match status" value="1"/>
</dbReference>
<keyword evidence="1" id="KW-0129">CBS domain</keyword>
<dbReference type="OrthoDB" id="2375431at2"/>
<dbReference type="InterPro" id="IPR046342">
    <property type="entry name" value="CBS_dom_sf"/>
</dbReference>
<comment type="caution">
    <text evidence="3">The sequence shown here is derived from an EMBL/GenBank/DDBJ whole genome shotgun (WGS) entry which is preliminary data.</text>
</comment>
<evidence type="ECO:0000313" key="4">
    <source>
        <dbReference type="Proteomes" id="UP000051176"/>
    </source>
</evidence>
<dbReference type="EMBL" id="AZCZ01000001">
    <property type="protein sequence ID" value="KRK39695.1"/>
    <property type="molecule type" value="Genomic_DNA"/>
</dbReference>
<dbReference type="SUPFAM" id="SSF54631">
    <property type="entry name" value="CBS-domain pair"/>
    <property type="match status" value="1"/>
</dbReference>
<keyword evidence="4" id="KW-1185">Reference proteome</keyword>
<feature type="domain" description="CBS" evidence="2">
    <location>
        <begin position="19"/>
        <end position="78"/>
    </location>
</feature>
<dbReference type="eggNOG" id="COG0517">
    <property type="taxonomic scope" value="Bacteria"/>
</dbReference>
<protein>
    <recommendedName>
        <fullName evidence="2">CBS domain-containing protein</fullName>
    </recommendedName>
</protein>
<gene>
    <name evidence="3" type="ORF">FD07_GL000044</name>
</gene>
<sequence length="163" mass="18325">MIDPAVEQMLLKDPKSYVISADVVANVTATNTLEHAFMVLSKVGYSRIPVLTPDDRLQGMISLAAISEYLLHVPGAAVEQLSRYTVADAMLPVNRWVSDPTKLETILNYLVDEPFIPLVDDDKVFQGIITRRELLKRINFLAHNLHKYYDVTAKEKVADQADK</sequence>
<name>A0A0R1GZV7_9LACO</name>
<dbReference type="Proteomes" id="UP000051176">
    <property type="component" value="Unassembled WGS sequence"/>
</dbReference>
<dbReference type="RefSeq" id="WP_020088332.1">
    <property type="nucleotide sequence ID" value="NZ_AZCZ01000001.1"/>
</dbReference>
<evidence type="ECO:0000259" key="2">
    <source>
        <dbReference type="PROSITE" id="PS51371"/>
    </source>
</evidence>
<proteinExistence type="predicted"/>
<dbReference type="Pfam" id="PF00571">
    <property type="entry name" value="CBS"/>
    <property type="match status" value="2"/>
</dbReference>
<dbReference type="CDD" id="cd04643">
    <property type="entry name" value="CBS_pair_bac"/>
    <property type="match status" value="1"/>
</dbReference>
<dbReference type="InterPro" id="IPR048125">
    <property type="entry name" value="CBS_CbpB"/>
</dbReference>
<dbReference type="GeneID" id="97415079"/>
<dbReference type="PROSITE" id="PS51371">
    <property type="entry name" value="CBS"/>
    <property type="match status" value="1"/>
</dbReference>
<organism evidence="3 4">
    <name type="scientific">Levilactobacillus parabrevis ATCC 53295</name>
    <dbReference type="NCBI Taxonomy" id="1267003"/>
    <lineage>
        <taxon>Bacteria</taxon>
        <taxon>Bacillati</taxon>
        <taxon>Bacillota</taxon>
        <taxon>Bacilli</taxon>
        <taxon>Lactobacillales</taxon>
        <taxon>Lactobacillaceae</taxon>
        <taxon>Levilactobacillus</taxon>
    </lineage>
</organism>